<evidence type="ECO:0000256" key="4">
    <source>
        <dbReference type="ARBA" id="ARBA00023239"/>
    </source>
</evidence>
<gene>
    <name evidence="6" type="ORF">J5O05_18130</name>
</gene>
<name>A0A975HMS0_9GAMM</name>
<protein>
    <submittedName>
        <fullName evidence="6">GFA family protein</fullName>
    </submittedName>
</protein>
<evidence type="ECO:0000259" key="5">
    <source>
        <dbReference type="PROSITE" id="PS51891"/>
    </source>
</evidence>
<keyword evidence="4" id="KW-0456">Lyase</keyword>
<evidence type="ECO:0000313" key="7">
    <source>
        <dbReference type="Proteomes" id="UP000664904"/>
    </source>
</evidence>
<evidence type="ECO:0000256" key="1">
    <source>
        <dbReference type="ARBA" id="ARBA00005495"/>
    </source>
</evidence>
<organism evidence="6 7">
    <name type="scientific">Pseudoalteromonas xiamenensis</name>
    <dbReference type="NCBI Taxonomy" id="882626"/>
    <lineage>
        <taxon>Bacteria</taxon>
        <taxon>Pseudomonadati</taxon>
        <taxon>Pseudomonadota</taxon>
        <taxon>Gammaproteobacteria</taxon>
        <taxon>Alteromonadales</taxon>
        <taxon>Pseudoalteromonadaceae</taxon>
        <taxon>Pseudoalteromonas</taxon>
    </lineage>
</organism>
<evidence type="ECO:0000256" key="2">
    <source>
        <dbReference type="ARBA" id="ARBA00022723"/>
    </source>
</evidence>
<reference evidence="6" key="1">
    <citation type="submission" date="2021-03" db="EMBL/GenBank/DDBJ databases">
        <title>Complete Genome of Pseudoalteromonas xiamenensis STKMTI.2, a new potential marine bacterium producing anti-Vibrio compounds.</title>
        <authorList>
            <person name="Handayani D.P."/>
            <person name="Isnansetyo A."/>
            <person name="Istiqomah I."/>
            <person name="Jumina J."/>
        </authorList>
    </citation>
    <scope>NUCLEOTIDE SEQUENCE</scope>
    <source>
        <strain evidence="6">STKMTI.2</strain>
        <plasmid evidence="6">unnamed5</plasmid>
    </source>
</reference>
<dbReference type="Proteomes" id="UP000664904">
    <property type="component" value="Plasmid unnamed5"/>
</dbReference>
<dbReference type="GO" id="GO:0016846">
    <property type="term" value="F:carbon-sulfur lyase activity"/>
    <property type="evidence" value="ECO:0007669"/>
    <property type="project" value="InterPro"/>
</dbReference>
<dbReference type="PANTHER" id="PTHR33337">
    <property type="entry name" value="GFA DOMAIN-CONTAINING PROTEIN"/>
    <property type="match status" value="1"/>
</dbReference>
<feature type="domain" description="CENP-V/GFA" evidence="5">
    <location>
        <begin position="10"/>
        <end position="127"/>
    </location>
</feature>
<evidence type="ECO:0000256" key="3">
    <source>
        <dbReference type="ARBA" id="ARBA00022833"/>
    </source>
</evidence>
<dbReference type="Gene3D" id="3.90.1590.10">
    <property type="entry name" value="glutathione-dependent formaldehyde- activating enzyme (gfa)"/>
    <property type="match status" value="1"/>
</dbReference>
<dbReference type="KEGG" id="pxi:J5O05_18130"/>
<geneLocation type="plasmid" evidence="6 7">
    <name>unnamed5</name>
</geneLocation>
<keyword evidence="3" id="KW-0862">Zinc</keyword>
<dbReference type="PANTHER" id="PTHR33337:SF40">
    <property type="entry name" value="CENP-V_GFA DOMAIN-CONTAINING PROTEIN-RELATED"/>
    <property type="match status" value="1"/>
</dbReference>
<dbReference type="RefSeq" id="WP_208845033.1">
    <property type="nucleotide sequence ID" value="NZ_CP072135.1"/>
</dbReference>
<dbReference type="PROSITE" id="PS51891">
    <property type="entry name" value="CENP_V_GFA"/>
    <property type="match status" value="1"/>
</dbReference>
<dbReference type="InterPro" id="IPR006913">
    <property type="entry name" value="CENP-V/GFA"/>
</dbReference>
<comment type="similarity">
    <text evidence="1">Belongs to the Gfa family.</text>
</comment>
<dbReference type="Pfam" id="PF04828">
    <property type="entry name" value="GFA"/>
    <property type="match status" value="1"/>
</dbReference>
<dbReference type="SUPFAM" id="SSF51316">
    <property type="entry name" value="Mss4-like"/>
    <property type="match status" value="1"/>
</dbReference>
<sequence>MDNLKVFNATRGQCLCGQVKYELNGEASSFHLCYCSRCRHSTGSAHAANVFTKPEAIKWVCGEEQIKRFELAQAKSFAKQFCQNCAGAVPYLNKAGTFLVVPAGSLVDEIAFDPDDRIFTDSKAKWTECIFELPTFERYPDKF</sequence>
<accession>A0A975HMS0</accession>
<proteinExistence type="inferred from homology"/>
<dbReference type="InterPro" id="IPR011057">
    <property type="entry name" value="Mss4-like_sf"/>
</dbReference>
<dbReference type="EMBL" id="CP072135">
    <property type="protein sequence ID" value="QTH73421.1"/>
    <property type="molecule type" value="Genomic_DNA"/>
</dbReference>
<dbReference type="AlphaFoldDB" id="A0A975HMS0"/>
<keyword evidence="2" id="KW-0479">Metal-binding</keyword>
<keyword evidence="7" id="KW-1185">Reference proteome</keyword>
<dbReference type="GO" id="GO:0046872">
    <property type="term" value="F:metal ion binding"/>
    <property type="evidence" value="ECO:0007669"/>
    <property type="project" value="UniProtKB-KW"/>
</dbReference>
<keyword evidence="6" id="KW-0614">Plasmid</keyword>
<evidence type="ECO:0000313" key="6">
    <source>
        <dbReference type="EMBL" id="QTH73421.1"/>
    </source>
</evidence>